<sequence>MDGEQVIATPLLRDSVPAKVPRRPQEPPSEQDLAASRAYYDQLRALRNEGGLDDDSRPTVQEMLDATRYLVAVEDRIRETRGDPLREILRVVNEMREAQTEMRQEQTEILNRLDHFTRMQNISAIAPLKQANRDRDGVQLTLNIIPFADGSMPTQHPR</sequence>
<dbReference type="OrthoDB" id="3230244at2759"/>
<evidence type="ECO:0000313" key="3">
    <source>
        <dbReference type="Proteomes" id="UP000094385"/>
    </source>
</evidence>
<proteinExistence type="predicted"/>
<dbReference type="EMBL" id="KV454298">
    <property type="protein sequence ID" value="ODQ71072.1"/>
    <property type="molecule type" value="Genomic_DNA"/>
</dbReference>
<name>A0A1E3Q1P7_LIPST</name>
<dbReference type="AlphaFoldDB" id="A0A1E3Q1P7"/>
<feature type="region of interest" description="Disordered" evidence="1">
    <location>
        <begin position="1"/>
        <end position="34"/>
    </location>
</feature>
<reference evidence="2 3" key="1">
    <citation type="journal article" date="2016" name="Proc. Natl. Acad. Sci. U.S.A.">
        <title>Comparative genomics of biotechnologically important yeasts.</title>
        <authorList>
            <person name="Riley R."/>
            <person name="Haridas S."/>
            <person name="Wolfe K.H."/>
            <person name="Lopes M.R."/>
            <person name="Hittinger C.T."/>
            <person name="Goeker M."/>
            <person name="Salamov A.A."/>
            <person name="Wisecaver J.H."/>
            <person name="Long T.M."/>
            <person name="Calvey C.H."/>
            <person name="Aerts A.L."/>
            <person name="Barry K.W."/>
            <person name="Choi C."/>
            <person name="Clum A."/>
            <person name="Coughlan A.Y."/>
            <person name="Deshpande S."/>
            <person name="Douglass A.P."/>
            <person name="Hanson S.J."/>
            <person name="Klenk H.-P."/>
            <person name="LaButti K.M."/>
            <person name="Lapidus A."/>
            <person name="Lindquist E.A."/>
            <person name="Lipzen A.M."/>
            <person name="Meier-Kolthoff J.P."/>
            <person name="Ohm R.A."/>
            <person name="Otillar R.P."/>
            <person name="Pangilinan J.L."/>
            <person name="Peng Y."/>
            <person name="Rokas A."/>
            <person name="Rosa C.A."/>
            <person name="Scheuner C."/>
            <person name="Sibirny A.A."/>
            <person name="Slot J.C."/>
            <person name="Stielow J.B."/>
            <person name="Sun H."/>
            <person name="Kurtzman C.P."/>
            <person name="Blackwell M."/>
            <person name="Grigoriev I.V."/>
            <person name="Jeffries T.W."/>
        </authorList>
    </citation>
    <scope>NUCLEOTIDE SEQUENCE [LARGE SCALE GENOMIC DNA]</scope>
    <source>
        <strain evidence="2 3">NRRL Y-11557</strain>
    </source>
</reference>
<organism evidence="2 3">
    <name type="scientific">Lipomyces starkeyi NRRL Y-11557</name>
    <dbReference type="NCBI Taxonomy" id="675824"/>
    <lineage>
        <taxon>Eukaryota</taxon>
        <taxon>Fungi</taxon>
        <taxon>Dikarya</taxon>
        <taxon>Ascomycota</taxon>
        <taxon>Saccharomycotina</taxon>
        <taxon>Lipomycetes</taxon>
        <taxon>Lipomycetales</taxon>
        <taxon>Lipomycetaceae</taxon>
        <taxon>Lipomyces</taxon>
    </lineage>
</organism>
<evidence type="ECO:0000256" key="1">
    <source>
        <dbReference type="SAM" id="MobiDB-lite"/>
    </source>
</evidence>
<gene>
    <name evidence="2" type="ORF">LIPSTDRAFT_73681</name>
</gene>
<evidence type="ECO:0000313" key="2">
    <source>
        <dbReference type="EMBL" id="ODQ71072.1"/>
    </source>
</evidence>
<dbReference type="Proteomes" id="UP000094385">
    <property type="component" value="Unassembled WGS sequence"/>
</dbReference>
<keyword evidence="3" id="KW-1185">Reference proteome</keyword>
<protein>
    <submittedName>
        <fullName evidence="2">Uncharacterized protein</fullName>
    </submittedName>
</protein>
<accession>A0A1E3Q1P7</accession>